<sequence length="148" mass="15214">MTKSTVSILAVVLLAAAPATAEEVMVVERGTDGLVAVPFRAVNGTSRPIACGAATAHWYSAAIGTAEPGGAVETTLWSDPANGAVYVLNIHQDRMPVASLWCGAAGADVSTGRRILLEHRAGVAEPAIAVECRPDGEKGLDCLRRPGP</sequence>
<dbReference type="AlphaFoldDB" id="A0A4V3CVC8"/>
<feature type="chain" id="PRO_5020231011" evidence="1">
    <location>
        <begin position="22"/>
        <end position="148"/>
    </location>
</feature>
<dbReference type="Proteomes" id="UP000294547">
    <property type="component" value="Unassembled WGS sequence"/>
</dbReference>
<evidence type="ECO:0000313" key="3">
    <source>
        <dbReference type="Proteomes" id="UP000294547"/>
    </source>
</evidence>
<keyword evidence="3" id="KW-1185">Reference proteome</keyword>
<dbReference type="OrthoDB" id="6636664at2"/>
<comment type="caution">
    <text evidence="2">The sequence shown here is derived from an EMBL/GenBank/DDBJ whole genome shotgun (WGS) entry which is preliminary data.</text>
</comment>
<proteinExistence type="predicted"/>
<feature type="signal peptide" evidence="1">
    <location>
        <begin position="1"/>
        <end position="21"/>
    </location>
</feature>
<dbReference type="RefSeq" id="WP_126540505.1">
    <property type="nucleotide sequence ID" value="NZ_BSPM01000002.1"/>
</dbReference>
<organism evidence="2 3">
    <name type="scientific">Oharaeibacter diazotrophicus</name>
    <dbReference type="NCBI Taxonomy" id="1920512"/>
    <lineage>
        <taxon>Bacteria</taxon>
        <taxon>Pseudomonadati</taxon>
        <taxon>Pseudomonadota</taxon>
        <taxon>Alphaproteobacteria</taxon>
        <taxon>Hyphomicrobiales</taxon>
        <taxon>Pleomorphomonadaceae</taxon>
        <taxon>Oharaeibacter</taxon>
    </lineage>
</organism>
<accession>A0A4V3CVC8</accession>
<gene>
    <name evidence="2" type="ORF">EDD54_4178</name>
</gene>
<reference evidence="2 3" key="1">
    <citation type="submission" date="2019-03" db="EMBL/GenBank/DDBJ databases">
        <title>Genomic Encyclopedia of Type Strains, Phase IV (KMG-IV): sequencing the most valuable type-strain genomes for metagenomic binning, comparative biology and taxonomic classification.</title>
        <authorList>
            <person name="Goeker M."/>
        </authorList>
    </citation>
    <scope>NUCLEOTIDE SEQUENCE [LARGE SCALE GENOMIC DNA]</scope>
    <source>
        <strain evidence="2 3">DSM 102969</strain>
    </source>
</reference>
<dbReference type="EMBL" id="SNXY01000011">
    <property type="protein sequence ID" value="TDP81918.1"/>
    <property type="molecule type" value="Genomic_DNA"/>
</dbReference>
<keyword evidence="1" id="KW-0732">Signal</keyword>
<protein>
    <submittedName>
        <fullName evidence="2">Uncharacterized protein</fullName>
    </submittedName>
</protein>
<evidence type="ECO:0000313" key="2">
    <source>
        <dbReference type="EMBL" id="TDP81918.1"/>
    </source>
</evidence>
<evidence type="ECO:0000256" key="1">
    <source>
        <dbReference type="SAM" id="SignalP"/>
    </source>
</evidence>
<name>A0A4V3CVC8_9HYPH</name>